<feature type="transmembrane region" description="Helical" evidence="1">
    <location>
        <begin position="177"/>
        <end position="198"/>
    </location>
</feature>
<keyword evidence="1" id="KW-1133">Transmembrane helix</keyword>
<accession>A0ABX1EA02</accession>
<keyword evidence="1" id="KW-0812">Transmembrane</keyword>
<evidence type="ECO:0000313" key="3">
    <source>
        <dbReference type="Proteomes" id="UP000787635"/>
    </source>
</evidence>
<organism evidence="2 3">
    <name type="scientific">Falsiroseomonas selenitidurans</name>
    <dbReference type="NCBI Taxonomy" id="2716335"/>
    <lineage>
        <taxon>Bacteria</taxon>
        <taxon>Pseudomonadati</taxon>
        <taxon>Pseudomonadota</taxon>
        <taxon>Alphaproteobacteria</taxon>
        <taxon>Acetobacterales</taxon>
        <taxon>Roseomonadaceae</taxon>
        <taxon>Falsiroseomonas</taxon>
    </lineage>
</organism>
<evidence type="ECO:0000313" key="2">
    <source>
        <dbReference type="EMBL" id="NKC33681.1"/>
    </source>
</evidence>
<dbReference type="RefSeq" id="WP_168034405.1">
    <property type="nucleotide sequence ID" value="NZ_JAAVNE010000051.1"/>
</dbReference>
<evidence type="ECO:0000256" key="1">
    <source>
        <dbReference type="SAM" id="Phobius"/>
    </source>
</evidence>
<feature type="transmembrane region" description="Helical" evidence="1">
    <location>
        <begin position="151"/>
        <end position="171"/>
    </location>
</feature>
<dbReference type="Proteomes" id="UP000787635">
    <property type="component" value="Unassembled WGS sequence"/>
</dbReference>
<protein>
    <submittedName>
        <fullName evidence="2">Uncharacterized protein</fullName>
    </submittedName>
</protein>
<keyword evidence="3" id="KW-1185">Reference proteome</keyword>
<sequence length="203" mass="21056">MSGEEALRKIDEASALEILRQAQTLIAAQIDASKSIDTKATSVLQASLSLAGASLGAAALAMGDKAWLPAWGAAGLLAMAIAFILAAYLAAWTLRVTNIAAPALRPATLIEQGMHEVAAKQAYLFIAFELNKAIEINDARSREAGQRVTRALYASLAAPWAGLTGAASFAAAATPNLLTWLAVLAGAIIVQQLAARVFGSSQR</sequence>
<comment type="caution">
    <text evidence="2">The sequence shown here is derived from an EMBL/GenBank/DDBJ whole genome shotgun (WGS) entry which is preliminary data.</text>
</comment>
<dbReference type="EMBL" id="JAAVNE010000051">
    <property type="protein sequence ID" value="NKC33681.1"/>
    <property type="molecule type" value="Genomic_DNA"/>
</dbReference>
<proteinExistence type="predicted"/>
<gene>
    <name evidence="2" type="ORF">HEQ75_22655</name>
</gene>
<feature type="transmembrane region" description="Helical" evidence="1">
    <location>
        <begin position="43"/>
        <end position="62"/>
    </location>
</feature>
<feature type="transmembrane region" description="Helical" evidence="1">
    <location>
        <begin position="68"/>
        <end position="91"/>
    </location>
</feature>
<reference evidence="2 3" key="1">
    <citation type="submission" date="2020-03" db="EMBL/GenBank/DDBJ databases">
        <title>Roseomonas selenitidurans sp. nov. isolated from urban soil.</title>
        <authorList>
            <person name="Liu H."/>
        </authorList>
    </citation>
    <scope>NUCLEOTIDE SEQUENCE [LARGE SCALE GENOMIC DNA]</scope>
    <source>
        <strain evidence="2 3">BU-1</strain>
    </source>
</reference>
<name>A0ABX1EA02_9PROT</name>
<keyword evidence="1" id="KW-0472">Membrane</keyword>